<sequence>MQLLSTLVFIGVASASLARMAVRSPALMALEGVMEAAVSKRQIRFCDRVPPGPNLCERSCGAGYVQCINPTTCYNPGKGDVCCSNGSYCLAGEYCTNNGCCPDGTSLEECGATVTLSVVPPPATSQSSQPSASSAPSQPSEPTQPTQPSKPSITSAPNATVATPTAPVTPPPIVTAGAVRNAELGVLAALGGLGAFLMAA</sequence>
<feature type="region of interest" description="Disordered" evidence="1">
    <location>
        <begin position="121"/>
        <end position="168"/>
    </location>
</feature>
<evidence type="ECO:0000256" key="2">
    <source>
        <dbReference type="SAM" id="SignalP"/>
    </source>
</evidence>
<dbReference type="Proteomes" id="UP000777438">
    <property type="component" value="Unassembled WGS sequence"/>
</dbReference>
<name>A0A9P8VZN1_9HYPO</name>
<gene>
    <name evidence="3" type="ORF">B0T10DRAFT_462618</name>
</gene>
<dbReference type="OrthoDB" id="5409186at2759"/>
<keyword evidence="2" id="KW-0732">Signal</keyword>
<organism evidence="3 4">
    <name type="scientific">Thelonectria olida</name>
    <dbReference type="NCBI Taxonomy" id="1576542"/>
    <lineage>
        <taxon>Eukaryota</taxon>
        <taxon>Fungi</taxon>
        <taxon>Dikarya</taxon>
        <taxon>Ascomycota</taxon>
        <taxon>Pezizomycotina</taxon>
        <taxon>Sordariomycetes</taxon>
        <taxon>Hypocreomycetidae</taxon>
        <taxon>Hypocreales</taxon>
        <taxon>Nectriaceae</taxon>
        <taxon>Thelonectria</taxon>
    </lineage>
</organism>
<accession>A0A9P8VZN1</accession>
<protein>
    <submittedName>
        <fullName evidence="3">Prp 4</fullName>
    </submittedName>
</protein>
<comment type="caution">
    <text evidence="3">The sequence shown here is derived from an EMBL/GenBank/DDBJ whole genome shotgun (WGS) entry which is preliminary data.</text>
</comment>
<proteinExistence type="predicted"/>
<evidence type="ECO:0000256" key="1">
    <source>
        <dbReference type="SAM" id="MobiDB-lite"/>
    </source>
</evidence>
<feature type="chain" id="PRO_5040251238" evidence="2">
    <location>
        <begin position="16"/>
        <end position="200"/>
    </location>
</feature>
<evidence type="ECO:0000313" key="4">
    <source>
        <dbReference type="Proteomes" id="UP000777438"/>
    </source>
</evidence>
<feature type="compositionally biased region" description="Low complexity" evidence="1">
    <location>
        <begin position="124"/>
        <end position="166"/>
    </location>
</feature>
<evidence type="ECO:0000313" key="3">
    <source>
        <dbReference type="EMBL" id="KAH6884925.1"/>
    </source>
</evidence>
<keyword evidence="4" id="KW-1185">Reference proteome</keyword>
<dbReference type="AlphaFoldDB" id="A0A9P8VZN1"/>
<reference evidence="3 4" key="1">
    <citation type="journal article" date="2021" name="Nat. Commun.">
        <title>Genetic determinants of endophytism in the Arabidopsis root mycobiome.</title>
        <authorList>
            <person name="Mesny F."/>
            <person name="Miyauchi S."/>
            <person name="Thiergart T."/>
            <person name="Pickel B."/>
            <person name="Atanasova L."/>
            <person name="Karlsson M."/>
            <person name="Huettel B."/>
            <person name="Barry K.W."/>
            <person name="Haridas S."/>
            <person name="Chen C."/>
            <person name="Bauer D."/>
            <person name="Andreopoulos W."/>
            <person name="Pangilinan J."/>
            <person name="LaButti K."/>
            <person name="Riley R."/>
            <person name="Lipzen A."/>
            <person name="Clum A."/>
            <person name="Drula E."/>
            <person name="Henrissat B."/>
            <person name="Kohler A."/>
            <person name="Grigoriev I.V."/>
            <person name="Martin F.M."/>
            <person name="Hacquard S."/>
        </authorList>
    </citation>
    <scope>NUCLEOTIDE SEQUENCE [LARGE SCALE GENOMIC DNA]</scope>
    <source>
        <strain evidence="3 4">MPI-CAGE-CH-0241</strain>
    </source>
</reference>
<feature type="signal peptide" evidence="2">
    <location>
        <begin position="1"/>
        <end position="15"/>
    </location>
</feature>
<dbReference type="EMBL" id="JAGPYM010000019">
    <property type="protein sequence ID" value="KAH6884925.1"/>
    <property type="molecule type" value="Genomic_DNA"/>
</dbReference>